<dbReference type="InterPro" id="IPR050757">
    <property type="entry name" value="Collagen_mod_GT25"/>
</dbReference>
<evidence type="ECO:0000256" key="2">
    <source>
        <dbReference type="ARBA" id="ARBA00022676"/>
    </source>
</evidence>
<reference evidence="7" key="1">
    <citation type="submission" date="2022-08" db="EMBL/GenBank/DDBJ databases">
        <authorList>
            <person name="Giroux E."/>
            <person name="Giroux E."/>
        </authorList>
    </citation>
    <scope>NUCLEOTIDE SEQUENCE</scope>
    <source>
        <strain evidence="7">H1091258</strain>
    </source>
</reference>
<keyword evidence="5" id="KW-0472">Membrane</keyword>
<evidence type="ECO:0000256" key="1">
    <source>
        <dbReference type="ARBA" id="ARBA00006721"/>
    </source>
</evidence>
<accession>A0A9W4RM67</accession>
<gene>
    <name evidence="7" type="ORF">CGXH109_LOCUS22802</name>
</gene>
<feature type="region of interest" description="Disordered" evidence="4">
    <location>
        <begin position="1"/>
        <end position="21"/>
    </location>
</feature>
<dbReference type="AlphaFoldDB" id="A0A9W4RM67"/>
<evidence type="ECO:0000313" key="8">
    <source>
        <dbReference type="Proteomes" id="UP001152533"/>
    </source>
</evidence>
<sequence>MSRASPWAGSKESEDLPRLSSASQSSLRPVYESQRPAFLDRNIFKTMREHIPTRLFSNRRLFLAGLATLFVIILVSAAKTGSQPPIVLAVSAAANRTLGFGSIKMISLPIRQDKADAATVQSFLSNIDIQIVEGVNGSRLGEVGLPPSSIPDIEPGQALSAGEKGCWRSHANVWRGLLHTDVDTVLIMEDDVTWDIHIKDVMRLAASHLPGLLNGTGLLGLNPTRSSEEQAQVDPWHSNMWDLITFGHCADGDQWKSEKVKYDDPYTSGEHGEWHGEWHGVGVKGGRRMLRRAGGMACTGAYAVSARGAAKLLLRSGFDLNLPVDVIMNDMIKSDQLRAYSIWPPPVVQWRYRDKLGMWGAMGSDIRVEHKDKDRSGWEDAHNNHDIWLLKGETKGLKDPAIKSAWGVLIGHEDD</sequence>
<name>A0A9W4RM67_9PEZI</name>
<organism evidence="7 8">
    <name type="scientific">Colletotrichum noveboracense</name>
    <dbReference type="NCBI Taxonomy" id="2664923"/>
    <lineage>
        <taxon>Eukaryota</taxon>
        <taxon>Fungi</taxon>
        <taxon>Dikarya</taxon>
        <taxon>Ascomycota</taxon>
        <taxon>Pezizomycotina</taxon>
        <taxon>Sordariomycetes</taxon>
        <taxon>Hypocreomycetidae</taxon>
        <taxon>Glomerellales</taxon>
        <taxon>Glomerellaceae</taxon>
        <taxon>Colletotrichum</taxon>
        <taxon>Colletotrichum gloeosporioides species complex</taxon>
    </lineage>
</organism>
<dbReference type="EMBL" id="CAMGZC010000092">
    <property type="protein sequence ID" value="CAI0643174.1"/>
    <property type="molecule type" value="Genomic_DNA"/>
</dbReference>
<keyword evidence="3" id="KW-0808">Transferase</keyword>
<evidence type="ECO:0000256" key="3">
    <source>
        <dbReference type="ARBA" id="ARBA00022679"/>
    </source>
</evidence>
<dbReference type="GO" id="GO:0016740">
    <property type="term" value="F:transferase activity"/>
    <property type="evidence" value="ECO:0007669"/>
    <property type="project" value="UniProtKB-KW"/>
</dbReference>
<protein>
    <recommendedName>
        <fullName evidence="6">Glycosyl transferase family 25 domain-containing protein</fullName>
    </recommendedName>
</protein>
<evidence type="ECO:0000256" key="5">
    <source>
        <dbReference type="SAM" id="Phobius"/>
    </source>
</evidence>
<dbReference type="PANTHER" id="PTHR10730:SF53">
    <property type="entry name" value="GLYCOSYLTRANSFERASE 25 FAMILY MEMBER"/>
    <property type="match status" value="1"/>
</dbReference>
<evidence type="ECO:0000313" key="7">
    <source>
        <dbReference type="EMBL" id="CAI0643174.1"/>
    </source>
</evidence>
<comment type="caution">
    <text evidence="7">The sequence shown here is derived from an EMBL/GenBank/DDBJ whole genome shotgun (WGS) entry which is preliminary data.</text>
</comment>
<dbReference type="Pfam" id="PF01755">
    <property type="entry name" value="Glyco_transf_25"/>
    <property type="match status" value="1"/>
</dbReference>
<feature type="transmembrane region" description="Helical" evidence="5">
    <location>
        <begin position="61"/>
        <end position="78"/>
    </location>
</feature>
<dbReference type="Proteomes" id="UP001152533">
    <property type="component" value="Unassembled WGS sequence"/>
</dbReference>
<keyword evidence="5" id="KW-0812">Transmembrane</keyword>
<evidence type="ECO:0000259" key="6">
    <source>
        <dbReference type="Pfam" id="PF01755"/>
    </source>
</evidence>
<proteinExistence type="inferred from homology"/>
<keyword evidence="2" id="KW-0328">Glycosyltransferase</keyword>
<dbReference type="PANTHER" id="PTHR10730">
    <property type="entry name" value="PROCOLLAGEN-LYSINE,2-OXOGLUTARATE 5-DIOXYGENASE/GLYCOSYLTRANSFERASE 25 FAMILY MEMBER"/>
    <property type="match status" value="1"/>
</dbReference>
<keyword evidence="8" id="KW-1185">Reference proteome</keyword>
<dbReference type="InterPro" id="IPR002654">
    <property type="entry name" value="Glyco_trans_25"/>
</dbReference>
<comment type="similarity">
    <text evidence="1">Belongs to the glycosyltransferase 25 family.</text>
</comment>
<evidence type="ECO:0000256" key="4">
    <source>
        <dbReference type="SAM" id="MobiDB-lite"/>
    </source>
</evidence>
<dbReference type="CDD" id="cd06532">
    <property type="entry name" value="Glyco_transf_25"/>
    <property type="match status" value="1"/>
</dbReference>
<feature type="domain" description="Glycosyl transferase family 25" evidence="6">
    <location>
        <begin position="105"/>
        <end position="328"/>
    </location>
</feature>
<keyword evidence="5" id="KW-1133">Transmembrane helix</keyword>